<evidence type="ECO:0000256" key="1">
    <source>
        <dbReference type="SAM" id="MobiDB-lite"/>
    </source>
</evidence>
<accession>A0A1E1LI27</accession>
<dbReference type="AlphaFoldDB" id="A0A1E1LI27"/>
<dbReference type="Proteomes" id="UP000178912">
    <property type="component" value="Unassembled WGS sequence"/>
</dbReference>
<gene>
    <name evidence="2" type="ORF">RAG0_14707</name>
</gene>
<reference evidence="3" key="1">
    <citation type="submission" date="2016-03" db="EMBL/GenBank/DDBJ databases">
        <authorList>
            <person name="Guldener U."/>
        </authorList>
    </citation>
    <scope>NUCLEOTIDE SEQUENCE [LARGE SCALE GENOMIC DNA]</scope>
    <source>
        <strain evidence="3">04CH-RAC-A.6.1</strain>
    </source>
</reference>
<feature type="compositionally biased region" description="Basic and acidic residues" evidence="1">
    <location>
        <begin position="1"/>
        <end position="11"/>
    </location>
</feature>
<evidence type="ECO:0000313" key="2">
    <source>
        <dbReference type="EMBL" id="CZT10158.1"/>
    </source>
</evidence>
<keyword evidence="3" id="KW-1185">Reference proteome</keyword>
<dbReference type="EMBL" id="FJUX01000123">
    <property type="protein sequence ID" value="CZT10158.1"/>
    <property type="molecule type" value="Genomic_DNA"/>
</dbReference>
<evidence type="ECO:0000313" key="3">
    <source>
        <dbReference type="Proteomes" id="UP000178912"/>
    </source>
</evidence>
<proteinExistence type="predicted"/>
<sequence>MDLVESKRSVDQSDDGQEESLSTFKTSYYLSLRTVGNEVRYMKDTGAAAAQSTCYEPQCYPISPVIKKDPAAYNEVLVAVREMSQARLLQTSICIP</sequence>
<name>A0A1E1LI27_9HELO</name>
<feature type="region of interest" description="Disordered" evidence="1">
    <location>
        <begin position="1"/>
        <end position="20"/>
    </location>
</feature>
<protein>
    <submittedName>
        <fullName evidence="2">Uncharacterized protein</fullName>
    </submittedName>
</protein>
<organism evidence="2 3">
    <name type="scientific">Rhynchosporium agropyri</name>
    <dbReference type="NCBI Taxonomy" id="914238"/>
    <lineage>
        <taxon>Eukaryota</taxon>
        <taxon>Fungi</taxon>
        <taxon>Dikarya</taxon>
        <taxon>Ascomycota</taxon>
        <taxon>Pezizomycotina</taxon>
        <taxon>Leotiomycetes</taxon>
        <taxon>Helotiales</taxon>
        <taxon>Ploettnerulaceae</taxon>
        <taxon>Rhynchosporium</taxon>
    </lineage>
</organism>